<gene>
    <name evidence="1" type="ORF">NIES4072_53600</name>
</gene>
<evidence type="ECO:0000313" key="2">
    <source>
        <dbReference type="Proteomes" id="UP000245124"/>
    </source>
</evidence>
<organism evidence="1 2">
    <name type="scientific">Nostoc commune NIES-4072</name>
    <dbReference type="NCBI Taxonomy" id="2005467"/>
    <lineage>
        <taxon>Bacteria</taxon>
        <taxon>Bacillati</taxon>
        <taxon>Cyanobacteriota</taxon>
        <taxon>Cyanophyceae</taxon>
        <taxon>Nostocales</taxon>
        <taxon>Nostocaceae</taxon>
        <taxon>Nostoc</taxon>
    </lineage>
</organism>
<evidence type="ECO:0000313" key="1">
    <source>
        <dbReference type="EMBL" id="GBG21672.1"/>
    </source>
</evidence>
<dbReference type="EMBL" id="BDUD01000001">
    <property type="protein sequence ID" value="GBG21672.1"/>
    <property type="molecule type" value="Genomic_DNA"/>
</dbReference>
<dbReference type="Proteomes" id="UP000245124">
    <property type="component" value="Unassembled WGS sequence"/>
</dbReference>
<comment type="caution">
    <text evidence="1">The sequence shown here is derived from an EMBL/GenBank/DDBJ whole genome shotgun (WGS) entry which is preliminary data.</text>
</comment>
<sequence>MILNLMSCLFPISQAPAAEIWLSSRKSREGDGTATDEQFGNLKTCQNGNQILINQVKLYKDKRLQGFCYQGLPRK</sequence>
<name>A0A2R5FSC9_NOSCO</name>
<keyword evidence="2" id="KW-1185">Reference proteome</keyword>
<protein>
    <submittedName>
        <fullName evidence="1">Uncharacterized protein</fullName>
    </submittedName>
</protein>
<dbReference type="AlphaFoldDB" id="A0A2R5FSC9"/>
<reference evidence="1 2" key="1">
    <citation type="submission" date="2017-06" db="EMBL/GenBank/DDBJ databases">
        <title>Genome sequencing of cyanobaciteial culture collection at National Institute for Environmental Studies (NIES).</title>
        <authorList>
            <person name="Hirose Y."/>
            <person name="Shimura Y."/>
            <person name="Fujisawa T."/>
            <person name="Nakamura Y."/>
            <person name="Kawachi M."/>
        </authorList>
    </citation>
    <scope>NUCLEOTIDE SEQUENCE [LARGE SCALE GENOMIC DNA]</scope>
    <source>
        <strain evidence="1 2">NIES-4072</strain>
    </source>
</reference>
<accession>A0A2R5FSC9</accession>
<proteinExistence type="predicted"/>